<dbReference type="GO" id="GO:0080044">
    <property type="term" value="F:quercetin 7-O-glucosyltransferase activity"/>
    <property type="evidence" value="ECO:0007669"/>
    <property type="project" value="TreeGrafter"/>
</dbReference>
<organism evidence="5 6">
    <name type="scientific">Dovyalis caffra</name>
    <dbReference type="NCBI Taxonomy" id="77055"/>
    <lineage>
        <taxon>Eukaryota</taxon>
        <taxon>Viridiplantae</taxon>
        <taxon>Streptophyta</taxon>
        <taxon>Embryophyta</taxon>
        <taxon>Tracheophyta</taxon>
        <taxon>Spermatophyta</taxon>
        <taxon>Magnoliopsida</taxon>
        <taxon>eudicotyledons</taxon>
        <taxon>Gunneridae</taxon>
        <taxon>Pentapetalae</taxon>
        <taxon>rosids</taxon>
        <taxon>fabids</taxon>
        <taxon>Malpighiales</taxon>
        <taxon>Salicaceae</taxon>
        <taxon>Flacourtieae</taxon>
        <taxon>Dovyalis</taxon>
    </lineage>
</organism>
<evidence type="ECO:0000256" key="2">
    <source>
        <dbReference type="ARBA" id="ARBA00022676"/>
    </source>
</evidence>
<keyword evidence="6" id="KW-1185">Reference proteome</keyword>
<dbReference type="Proteomes" id="UP001314170">
    <property type="component" value="Unassembled WGS sequence"/>
</dbReference>
<dbReference type="AlphaFoldDB" id="A0AAV1QVP8"/>
<keyword evidence="3" id="KW-0808">Transferase</keyword>
<comment type="similarity">
    <text evidence="1">Belongs to the UDP-glycosyltransferase family.</text>
</comment>
<evidence type="ECO:0000313" key="5">
    <source>
        <dbReference type="EMBL" id="CAK7325781.1"/>
    </source>
</evidence>
<accession>A0AAV1QVP8</accession>
<gene>
    <name evidence="5" type="ORF">DCAF_LOCUS3472</name>
</gene>
<evidence type="ECO:0000256" key="3">
    <source>
        <dbReference type="ARBA" id="ARBA00022679"/>
    </source>
</evidence>
<evidence type="ECO:0000256" key="1">
    <source>
        <dbReference type="ARBA" id="ARBA00009995"/>
    </source>
</evidence>
<name>A0AAV1QVP8_9ROSI</name>
<dbReference type="FunFam" id="3.40.50.2000:FF:000065">
    <property type="entry name" value="Glycosyltransferase"/>
    <property type="match status" value="1"/>
</dbReference>
<proteinExistence type="inferred from homology"/>
<evidence type="ECO:0000313" key="6">
    <source>
        <dbReference type="Proteomes" id="UP001314170"/>
    </source>
</evidence>
<reference evidence="5 6" key="1">
    <citation type="submission" date="2024-01" db="EMBL/GenBank/DDBJ databases">
        <authorList>
            <person name="Waweru B."/>
        </authorList>
    </citation>
    <scope>NUCLEOTIDE SEQUENCE [LARGE SCALE GENOMIC DNA]</scope>
</reference>
<dbReference type="Gene3D" id="3.40.50.2000">
    <property type="entry name" value="Glycogen Phosphorylase B"/>
    <property type="match status" value="2"/>
</dbReference>
<protein>
    <recommendedName>
        <fullName evidence="4">Glycosyltransferase N-terminal domain-containing protein</fullName>
    </recommendedName>
</protein>
<comment type="caution">
    <text evidence="5">The sequence shown here is derived from an EMBL/GenBank/DDBJ whole genome shotgun (WGS) entry which is preliminary data.</text>
</comment>
<dbReference type="EMBL" id="CAWUPB010000850">
    <property type="protein sequence ID" value="CAK7325781.1"/>
    <property type="molecule type" value="Genomic_DNA"/>
</dbReference>
<feature type="domain" description="Glycosyltransferase N-terminal" evidence="4">
    <location>
        <begin position="46"/>
        <end position="88"/>
    </location>
</feature>
<dbReference type="GO" id="GO:0080043">
    <property type="term" value="F:quercetin 3-O-glucosyltransferase activity"/>
    <property type="evidence" value="ECO:0007669"/>
    <property type="project" value="TreeGrafter"/>
</dbReference>
<evidence type="ECO:0000259" key="4">
    <source>
        <dbReference type="Pfam" id="PF26168"/>
    </source>
</evidence>
<dbReference type="InterPro" id="IPR058980">
    <property type="entry name" value="Glyco_transf_N"/>
</dbReference>
<dbReference type="SUPFAM" id="SSF53756">
    <property type="entry name" value="UDP-Glycosyltransferase/glycogen phosphorylase"/>
    <property type="match status" value="2"/>
</dbReference>
<sequence>MSPRVSAVYRNANVATPNIWSKPSSLQNVEHRSSMGKKPDPAPPHVLIFPFPAQGHINSMLKLAELLAFSGLKVTFLNSDYNHERLVRYTNIQARLSKYPAFHLHSISDGLPADHPRSGDRMMEMFESLKLMSKSFFKDLLTGIRPGVDCIIGDGNMGLFVDIATEFDVPVIHFRTISACCIWASLSLPQVIEAGELPIRAESSKPLTLQLQFTTSFLQAKMEIGSNPPPPLLHVLIFPLPAQGHVISMLKLAELLSLAGINITFLNSEYNHERLFRYTNIQDRFMKYPGFRFQTITDGLPVDHPRSGGQFMEIVDSIKLITKPIFKKMLLETMPPVNCIIVDGVFGSIGDVAIEVGIPIIYFRTISACSFWVYFSIIDIIEACQLPIRGNEDMDRLIAKVPGMETFLRCRDLPGFCRVSDMTDPNLLTIINETRKSPQAQALILNTFEDLEGPILSQIRTQCPKIYSVGPLHEHLEAKLSLKNEESCQSSNSLWEVDRSYKREEFARSAARMAELARKSVREGGSSYCNLNRLISDIRLMSVRGRDI</sequence>
<dbReference type="PANTHER" id="PTHR11926">
    <property type="entry name" value="GLUCOSYL/GLUCURONOSYL TRANSFERASES"/>
    <property type="match status" value="1"/>
</dbReference>
<dbReference type="Pfam" id="PF26168">
    <property type="entry name" value="Glyco_transf_N"/>
    <property type="match status" value="1"/>
</dbReference>
<dbReference type="PANTHER" id="PTHR11926:SF1392">
    <property type="entry name" value="GLYCOSYLTRANSFERASE"/>
    <property type="match status" value="1"/>
</dbReference>
<keyword evidence="2" id="KW-0328">Glycosyltransferase</keyword>